<dbReference type="PANTHER" id="PTHR35385">
    <property type="entry name" value="PROTEIN B, PUTATIVE-RELATED-RELATED"/>
    <property type="match status" value="1"/>
</dbReference>
<gene>
    <name evidence="2" type="ORF">HPB48_021179</name>
</gene>
<keyword evidence="3" id="KW-1185">Reference proteome</keyword>
<name>A0A9J6FBA8_HAELO</name>
<dbReference type="Proteomes" id="UP000821853">
    <property type="component" value="Chromosome 1"/>
</dbReference>
<protein>
    <submittedName>
        <fullName evidence="2">Uncharacterized protein</fullName>
    </submittedName>
</protein>
<feature type="region of interest" description="Disordered" evidence="1">
    <location>
        <begin position="182"/>
        <end position="207"/>
    </location>
</feature>
<evidence type="ECO:0000313" key="3">
    <source>
        <dbReference type="Proteomes" id="UP000821853"/>
    </source>
</evidence>
<evidence type="ECO:0000313" key="2">
    <source>
        <dbReference type="EMBL" id="KAH9359713.1"/>
    </source>
</evidence>
<reference evidence="2 3" key="1">
    <citation type="journal article" date="2020" name="Cell">
        <title>Large-Scale Comparative Analyses of Tick Genomes Elucidate Their Genetic Diversity and Vector Capacities.</title>
        <authorList>
            <consortium name="Tick Genome and Microbiome Consortium (TIGMIC)"/>
            <person name="Jia N."/>
            <person name="Wang J."/>
            <person name="Shi W."/>
            <person name="Du L."/>
            <person name="Sun Y."/>
            <person name="Zhan W."/>
            <person name="Jiang J.F."/>
            <person name="Wang Q."/>
            <person name="Zhang B."/>
            <person name="Ji P."/>
            <person name="Bell-Sakyi L."/>
            <person name="Cui X.M."/>
            <person name="Yuan T.T."/>
            <person name="Jiang B.G."/>
            <person name="Yang W.F."/>
            <person name="Lam T.T."/>
            <person name="Chang Q.C."/>
            <person name="Ding S.J."/>
            <person name="Wang X.J."/>
            <person name="Zhu J.G."/>
            <person name="Ruan X.D."/>
            <person name="Zhao L."/>
            <person name="Wei J.T."/>
            <person name="Ye R.Z."/>
            <person name="Que T.C."/>
            <person name="Du C.H."/>
            <person name="Zhou Y.H."/>
            <person name="Cheng J.X."/>
            <person name="Dai P.F."/>
            <person name="Guo W.B."/>
            <person name="Han X.H."/>
            <person name="Huang E.J."/>
            <person name="Li L.F."/>
            <person name="Wei W."/>
            <person name="Gao Y.C."/>
            <person name="Liu J.Z."/>
            <person name="Shao H.Z."/>
            <person name="Wang X."/>
            <person name="Wang C.C."/>
            <person name="Yang T.C."/>
            <person name="Huo Q.B."/>
            <person name="Li W."/>
            <person name="Chen H.Y."/>
            <person name="Chen S.E."/>
            <person name="Zhou L.G."/>
            <person name="Ni X.B."/>
            <person name="Tian J.H."/>
            <person name="Sheng Y."/>
            <person name="Liu T."/>
            <person name="Pan Y.S."/>
            <person name="Xia L.Y."/>
            <person name="Li J."/>
            <person name="Zhao F."/>
            <person name="Cao W.C."/>
        </authorList>
    </citation>
    <scope>NUCLEOTIDE SEQUENCE [LARGE SCALE GENOMIC DNA]</scope>
    <source>
        <strain evidence="2">HaeL-2018</strain>
    </source>
</reference>
<dbReference type="EMBL" id="JABSTR010000001">
    <property type="protein sequence ID" value="KAH9359713.1"/>
    <property type="molecule type" value="Genomic_DNA"/>
</dbReference>
<dbReference type="OMA" id="MANWIEE"/>
<feature type="region of interest" description="Disordered" evidence="1">
    <location>
        <begin position="226"/>
        <end position="247"/>
    </location>
</feature>
<dbReference type="PANTHER" id="PTHR35385:SF2">
    <property type="entry name" value="PROTEIN B, PUTATIVE-RELATED"/>
    <property type="match status" value="1"/>
</dbReference>
<dbReference type="AlphaFoldDB" id="A0A9J6FBA8"/>
<proteinExistence type="predicted"/>
<dbReference type="OrthoDB" id="6484970at2759"/>
<accession>A0A9J6FBA8</accession>
<comment type="caution">
    <text evidence="2">The sequence shown here is derived from an EMBL/GenBank/DDBJ whole genome shotgun (WGS) entry which is preliminary data.</text>
</comment>
<sequence length="247" mass="26958">MADYYGEATVRRGSSTGSPQPNEVCVPQGVKVSAQKLERNCRKAFYYCYAFVDVKIKKVTKATQQNDPFLNWPVSLTAVIKMHEVLNHGLDCADGLRLLKPTSDTSAAFFRYFQDDTTPAAALAPHKTKLVRQEDGEGLLASSAVNPPASTVYHWFCGWRRGQYTDEGVIPLTKLDRRAPNHVEHSAAAADAQNQKGAPGRSLPMKAGFTSARRCGCTVKVQPTSIARRRPGVNRGPGRVPAGQELG</sequence>
<organism evidence="2 3">
    <name type="scientific">Haemaphysalis longicornis</name>
    <name type="common">Bush tick</name>
    <dbReference type="NCBI Taxonomy" id="44386"/>
    <lineage>
        <taxon>Eukaryota</taxon>
        <taxon>Metazoa</taxon>
        <taxon>Ecdysozoa</taxon>
        <taxon>Arthropoda</taxon>
        <taxon>Chelicerata</taxon>
        <taxon>Arachnida</taxon>
        <taxon>Acari</taxon>
        <taxon>Parasitiformes</taxon>
        <taxon>Ixodida</taxon>
        <taxon>Ixodoidea</taxon>
        <taxon>Ixodidae</taxon>
        <taxon>Haemaphysalinae</taxon>
        <taxon>Haemaphysalis</taxon>
    </lineage>
</organism>
<dbReference type="VEuPathDB" id="VectorBase:HLOH_041237"/>
<feature type="region of interest" description="Disordered" evidence="1">
    <location>
        <begin position="1"/>
        <end position="22"/>
    </location>
</feature>
<evidence type="ECO:0000256" key="1">
    <source>
        <dbReference type="SAM" id="MobiDB-lite"/>
    </source>
</evidence>
<feature type="compositionally biased region" description="Polar residues" evidence="1">
    <location>
        <begin position="12"/>
        <end position="21"/>
    </location>
</feature>
<feature type="compositionally biased region" description="Low complexity" evidence="1">
    <location>
        <begin position="233"/>
        <end position="247"/>
    </location>
</feature>